<dbReference type="InterPro" id="IPR007741">
    <property type="entry name" value="Ribosomal_mL43/mS25/NADH_DH"/>
</dbReference>
<dbReference type="Gene3D" id="3.40.30.10">
    <property type="entry name" value="Glutaredoxin"/>
    <property type="match status" value="1"/>
</dbReference>
<reference evidence="12 13" key="1">
    <citation type="journal article" date="2016" name="Mol. Biol. Evol.">
        <title>Comparative Genomics of Early-Diverging Mushroom-Forming Fungi Provides Insights into the Origins of Lignocellulose Decay Capabilities.</title>
        <authorList>
            <person name="Nagy L.G."/>
            <person name="Riley R."/>
            <person name="Tritt A."/>
            <person name="Adam C."/>
            <person name="Daum C."/>
            <person name="Floudas D."/>
            <person name="Sun H."/>
            <person name="Yadav J.S."/>
            <person name="Pangilinan J."/>
            <person name="Larsson K.H."/>
            <person name="Matsuura K."/>
            <person name="Barry K."/>
            <person name="Labutti K."/>
            <person name="Kuo R."/>
            <person name="Ohm R.A."/>
            <person name="Bhattacharya S.S."/>
            <person name="Shirouzu T."/>
            <person name="Yoshinaga Y."/>
            <person name="Martin F.M."/>
            <person name="Grigoriev I.V."/>
            <person name="Hibbett D.S."/>
        </authorList>
    </citation>
    <scope>NUCLEOTIDE SEQUENCE [LARGE SCALE GENOMIC DNA]</scope>
    <source>
        <strain evidence="12 13">HHB12029</strain>
    </source>
</reference>
<gene>
    <name evidence="11" type="ORF">EXIGLDRAFT_655554</name>
    <name evidence="12" type="ORF">EXIGLDRAFT_773554</name>
</gene>
<evidence type="ECO:0000256" key="8">
    <source>
        <dbReference type="ARBA" id="ARBA00023128"/>
    </source>
</evidence>
<keyword evidence="8" id="KW-0496">Mitochondrion</keyword>
<comment type="similarity">
    <text evidence="3">Belongs to the complex I NDUFA2 subunit family.</text>
</comment>
<dbReference type="AlphaFoldDB" id="A0A165ES87"/>
<sequence>MSRAFPAAVKELRFLFCQHAQASAGARQYIVNHYAAVKKANPDVPLLVREASGTPARVFARFERGVERHVEVDGLSEQEVDKAVSSLVAS</sequence>
<protein>
    <submittedName>
        <fullName evidence="12">NADH dehydrogenase, alpha subcomplex, subunit 2</fullName>
    </submittedName>
</protein>
<dbReference type="PIRSF" id="PIRSF005822">
    <property type="entry name" value="NDUA2"/>
    <property type="match status" value="1"/>
</dbReference>
<keyword evidence="13" id="KW-1185">Reference proteome</keyword>
<proteinExistence type="inferred from homology"/>
<comment type="function">
    <text evidence="1">Accessory subunit of the mitochondrial membrane respiratory chain NADH dehydrogenase (Complex I), that is believed not to be involved in catalysis. Complex I functions in the transfer of electrons from NADH to the respiratory chain. The immediate electron acceptor for the enzyme is believed to be ubiquinone.</text>
</comment>
<dbReference type="OrthoDB" id="10250268at2759"/>
<dbReference type="Proteomes" id="UP000077266">
    <property type="component" value="Unassembled WGS sequence"/>
</dbReference>
<dbReference type="EMBL" id="KV426122">
    <property type="protein sequence ID" value="KZV87565.1"/>
    <property type="molecule type" value="Genomic_DNA"/>
</dbReference>
<comment type="subcellular location">
    <subcellularLocation>
        <location evidence="2">Mitochondrion inner membrane</location>
        <topology evidence="2">Peripheral membrane protein</topology>
        <orientation evidence="2">Matrix side</orientation>
    </subcellularLocation>
</comment>
<keyword evidence="6" id="KW-0999">Mitochondrion inner membrane</keyword>
<keyword evidence="5" id="KW-0679">Respiratory chain</keyword>
<organism evidence="12 13">
    <name type="scientific">Exidia glandulosa HHB12029</name>
    <dbReference type="NCBI Taxonomy" id="1314781"/>
    <lineage>
        <taxon>Eukaryota</taxon>
        <taxon>Fungi</taxon>
        <taxon>Dikarya</taxon>
        <taxon>Basidiomycota</taxon>
        <taxon>Agaricomycotina</taxon>
        <taxon>Agaricomycetes</taxon>
        <taxon>Auriculariales</taxon>
        <taxon>Exidiaceae</taxon>
        <taxon>Exidia</taxon>
    </lineage>
</organism>
<evidence type="ECO:0000313" key="11">
    <source>
        <dbReference type="EMBL" id="KZV83977.1"/>
    </source>
</evidence>
<evidence type="ECO:0000256" key="3">
    <source>
        <dbReference type="ARBA" id="ARBA00008939"/>
    </source>
</evidence>
<keyword evidence="7" id="KW-0249">Electron transport</keyword>
<accession>A0A165ES87</accession>
<evidence type="ECO:0000256" key="9">
    <source>
        <dbReference type="ARBA" id="ARBA00023136"/>
    </source>
</evidence>
<evidence type="ECO:0000256" key="5">
    <source>
        <dbReference type="ARBA" id="ARBA00022660"/>
    </source>
</evidence>
<dbReference type="PANTHER" id="PTHR12878:SF0">
    <property type="entry name" value="NADH DEHYDROGENASE [UBIQUINONE] 1 ALPHA SUBCOMPLEX SUBUNIT 2"/>
    <property type="match status" value="1"/>
</dbReference>
<dbReference type="Pfam" id="PF05047">
    <property type="entry name" value="L51_S25_CI-B8"/>
    <property type="match status" value="1"/>
</dbReference>
<dbReference type="InterPro" id="IPR036249">
    <property type="entry name" value="Thioredoxin-like_sf"/>
</dbReference>
<evidence type="ECO:0000313" key="13">
    <source>
        <dbReference type="Proteomes" id="UP000077266"/>
    </source>
</evidence>
<evidence type="ECO:0000256" key="7">
    <source>
        <dbReference type="ARBA" id="ARBA00022982"/>
    </source>
</evidence>
<evidence type="ECO:0000259" key="10">
    <source>
        <dbReference type="SMART" id="SM00916"/>
    </source>
</evidence>
<dbReference type="InterPro" id="IPR016464">
    <property type="entry name" value="NADH_Ub_cplx-1_asu_su-2"/>
</dbReference>
<evidence type="ECO:0000256" key="1">
    <source>
        <dbReference type="ARBA" id="ARBA00003195"/>
    </source>
</evidence>
<keyword evidence="9" id="KW-0472">Membrane</keyword>
<evidence type="ECO:0000256" key="6">
    <source>
        <dbReference type="ARBA" id="ARBA00022792"/>
    </source>
</evidence>
<feature type="domain" description="Ribosomal protein/NADH dehydrogenase" evidence="10">
    <location>
        <begin position="18"/>
        <end position="90"/>
    </location>
</feature>
<dbReference type="GO" id="GO:0005743">
    <property type="term" value="C:mitochondrial inner membrane"/>
    <property type="evidence" value="ECO:0007669"/>
    <property type="project" value="UniProtKB-SubCell"/>
</dbReference>
<evidence type="ECO:0000256" key="2">
    <source>
        <dbReference type="ARBA" id="ARBA00004443"/>
    </source>
</evidence>
<dbReference type="PANTHER" id="PTHR12878">
    <property type="entry name" value="NADH-UBIQUINONE OXIDOREDUCTASE B8 SUBUNIT"/>
    <property type="match status" value="1"/>
</dbReference>
<evidence type="ECO:0000313" key="12">
    <source>
        <dbReference type="EMBL" id="KZV87565.1"/>
    </source>
</evidence>
<dbReference type="STRING" id="1314781.A0A165ES87"/>
<name>A0A165ES87_EXIGL</name>
<keyword evidence="4" id="KW-0813">Transport</keyword>
<dbReference type="SMART" id="SM00916">
    <property type="entry name" value="L51_S25_CI-B8"/>
    <property type="match status" value="1"/>
</dbReference>
<dbReference type="SUPFAM" id="SSF52833">
    <property type="entry name" value="Thioredoxin-like"/>
    <property type="match status" value="1"/>
</dbReference>
<evidence type="ECO:0000256" key="4">
    <source>
        <dbReference type="ARBA" id="ARBA00022448"/>
    </source>
</evidence>
<dbReference type="EMBL" id="KV426246">
    <property type="protein sequence ID" value="KZV83977.1"/>
    <property type="molecule type" value="Genomic_DNA"/>
</dbReference>